<dbReference type="EMBL" id="CYKH01001608">
    <property type="protein sequence ID" value="CUI14735.1"/>
    <property type="molecule type" value="Genomic_DNA"/>
</dbReference>
<dbReference type="AlphaFoldDB" id="A0A0S4KJL2"/>
<evidence type="ECO:0000259" key="4">
    <source>
        <dbReference type="PROSITE" id="PS51710"/>
    </source>
</evidence>
<dbReference type="NCBIfam" id="NF008956">
    <property type="entry name" value="PRK12299.1"/>
    <property type="match status" value="1"/>
</dbReference>
<evidence type="ECO:0000259" key="5">
    <source>
        <dbReference type="PROSITE" id="PS51883"/>
    </source>
</evidence>
<evidence type="ECO:0000313" key="6">
    <source>
        <dbReference type="EMBL" id="CUI14735.1"/>
    </source>
</evidence>
<dbReference type="Pfam" id="PF01926">
    <property type="entry name" value="MMR_HSR1"/>
    <property type="match status" value="1"/>
</dbReference>
<dbReference type="Proteomes" id="UP000051952">
    <property type="component" value="Unassembled WGS sequence"/>
</dbReference>
<accession>A0A0S4KJL2</accession>
<dbReference type="OMA" id="PICAILE"/>
<sequence>MIRVSAAFLARSSTHSGKKARAALLERLAYTPASYTPDRTSKRSPFTDRVKVLIASGSGGDGASIMSHEHTNEFAGPGGGNGGRGGHVLLRSSRHVPDLSHIKRRGSQIVAPTGMIGFSRKCHGRQGDDLTLDLPLGTQVIDVDTNQVVFDLDEDSAEVLLLEGGQGGKGNASFANRRHHSPIESTRGLPGNTMLAQFELKSIADCGLVGFPNAGKSSLLSSISSSKPKVAPYAFTTLHPSIGVINDLYGNSCRVADLPGLIEGAYENRGLGHRFLQHVERSKILAIVLDMEAVVHPYLSSSSSSSQDTLEPSQVLELLLQELEFYQPGLSERVQMIFANKMDIEFDAHGKRLSEKLRVLQASTPIPVFPISARAGMAEGFYDPSCGLEPAVKFMCDAVKDIKTVEDQERQHHRAADLKALDEVYRLKHRGSYNRVSAAKLLFGGTSEGQQFDDNHAARSQSRGRLSLVDQQLDSSSIGASGHGDVFDSFLELPQESKLYSKRDSTLGGKNRRYSLVDDEKSATSATATL</sequence>
<reference evidence="7" key="1">
    <citation type="submission" date="2015-09" db="EMBL/GenBank/DDBJ databases">
        <authorList>
            <consortium name="Pathogen Informatics"/>
        </authorList>
    </citation>
    <scope>NUCLEOTIDE SEQUENCE [LARGE SCALE GENOMIC DNA]</scope>
    <source>
        <strain evidence="7">Lake Konstanz</strain>
    </source>
</reference>
<dbReference type="FunFam" id="2.70.210.12:FF:000001">
    <property type="entry name" value="GTPase Obg"/>
    <property type="match status" value="1"/>
</dbReference>
<comment type="similarity">
    <text evidence="1">Belongs to the TRAFAC class OBG-HflX-like GTPase superfamily. OBG GTPase family.</text>
</comment>
<dbReference type="InterPro" id="IPR014100">
    <property type="entry name" value="GTP-bd_Obg/CgtA"/>
</dbReference>
<evidence type="ECO:0000256" key="3">
    <source>
        <dbReference type="ARBA" id="ARBA00023134"/>
    </source>
</evidence>
<dbReference type="SUPFAM" id="SSF82051">
    <property type="entry name" value="Obg GTP-binding protein N-terminal domain"/>
    <property type="match status" value="1"/>
</dbReference>
<dbReference type="Gene3D" id="2.70.210.12">
    <property type="entry name" value="GTP1/OBG domain"/>
    <property type="match status" value="1"/>
</dbReference>
<dbReference type="InterPro" id="IPR027417">
    <property type="entry name" value="P-loop_NTPase"/>
</dbReference>
<dbReference type="GO" id="GO:0042254">
    <property type="term" value="P:ribosome biogenesis"/>
    <property type="evidence" value="ECO:0007669"/>
    <property type="project" value="UniProtKB-UniRule"/>
</dbReference>
<dbReference type="PROSITE" id="PS51883">
    <property type="entry name" value="OBG"/>
    <property type="match status" value="1"/>
</dbReference>
<dbReference type="Gene3D" id="3.40.50.300">
    <property type="entry name" value="P-loop containing nucleotide triphosphate hydrolases"/>
    <property type="match status" value="1"/>
</dbReference>
<proteinExistence type="inferred from homology"/>
<keyword evidence="7" id="KW-1185">Reference proteome</keyword>
<dbReference type="InterPro" id="IPR045086">
    <property type="entry name" value="OBG_GTPase"/>
</dbReference>
<dbReference type="GO" id="GO:0005525">
    <property type="term" value="F:GTP binding"/>
    <property type="evidence" value="ECO:0007669"/>
    <property type="project" value="UniProtKB-KW"/>
</dbReference>
<dbReference type="GO" id="GO:0005739">
    <property type="term" value="C:mitochondrion"/>
    <property type="evidence" value="ECO:0007669"/>
    <property type="project" value="TreeGrafter"/>
</dbReference>
<keyword evidence="2" id="KW-0547">Nucleotide-binding</keyword>
<dbReference type="GO" id="GO:0000287">
    <property type="term" value="F:magnesium ion binding"/>
    <property type="evidence" value="ECO:0007669"/>
    <property type="project" value="InterPro"/>
</dbReference>
<dbReference type="PROSITE" id="PS51710">
    <property type="entry name" value="G_OBG"/>
    <property type="match status" value="1"/>
</dbReference>
<organism evidence="6 7">
    <name type="scientific">Bodo saltans</name>
    <name type="common">Flagellated protozoan</name>
    <dbReference type="NCBI Taxonomy" id="75058"/>
    <lineage>
        <taxon>Eukaryota</taxon>
        <taxon>Discoba</taxon>
        <taxon>Euglenozoa</taxon>
        <taxon>Kinetoplastea</taxon>
        <taxon>Metakinetoplastina</taxon>
        <taxon>Eubodonida</taxon>
        <taxon>Bodonidae</taxon>
        <taxon>Bodo</taxon>
    </lineage>
</organism>
<dbReference type="InterPro" id="IPR006169">
    <property type="entry name" value="GTP1_OBG_dom"/>
</dbReference>
<dbReference type="GO" id="GO:0003924">
    <property type="term" value="F:GTPase activity"/>
    <property type="evidence" value="ECO:0007669"/>
    <property type="project" value="InterPro"/>
</dbReference>
<evidence type="ECO:0000256" key="2">
    <source>
        <dbReference type="ARBA" id="ARBA00022741"/>
    </source>
</evidence>
<name>A0A0S4KJL2_BODSA</name>
<protein>
    <submittedName>
        <fullName evidence="6">GTP-binding protein, putative</fullName>
    </submittedName>
</protein>
<dbReference type="PANTHER" id="PTHR11702:SF31">
    <property type="entry name" value="MITOCHONDRIAL RIBOSOME-ASSOCIATED GTPASE 2"/>
    <property type="match status" value="1"/>
</dbReference>
<dbReference type="PRINTS" id="PR00326">
    <property type="entry name" value="GTP1OBG"/>
</dbReference>
<dbReference type="SUPFAM" id="SSF52540">
    <property type="entry name" value="P-loop containing nucleoside triphosphate hydrolases"/>
    <property type="match status" value="1"/>
</dbReference>
<dbReference type="InterPro" id="IPR031167">
    <property type="entry name" value="G_OBG"/>
</dbReference>
<dbReference type="VEuPathDB" id="TriTrypDB:BSAL_13235"/>
<dbReference type="FunFam" id="3.40.50.300:FF:002674">
    <property type="entry name" value="GTP-binding protein, putative"/>
    <property type="match status" value="1"/>
</dbReference>
<keyword evidence="3" id="KW-0342">GTP-binding</keyword>
<dbReference type="NCBIfam" id="TIGR02729">
    <property type="entry name" value="Obg_CgtA"/>
    <property type="match status" value="1"/>
</dbReference>
<feature type="domain" description="OBG-type G" evidence="4">
    <location>
        <begin position="204"/>
        <end position="373"/>
    </location>
</feature>
<evidence type="ECO:0000313" key="7">
    <source>
        <dbReference type="Proteomes" id="UP000051952"/>
    </source>
</evidence>
<dbReference type="PANTHER" id="PTHR11702">
    <property type="entry name" value="DEVELOPMENTALLY REGULATED GTP-BINDING PROTEIN-RELATED"/>
    <property type="match status" value="1"/>
</dbReference>
<dbReference type="OrthoDB" id="347018at2759"/>
<dbReference type="Pfam" id="PF01018">
    <property type="entry name" value="GTP1_OBG"/>
    <property type="match status" value="1"/>
</dbReference>
<feature type="domain" description="Obg" evidence="5">
    <location>
        <begin position="44"/>
        <end position="203"/>
    </location>
</feature>
<gene>
    <name evidence="6" type="ORF">BSAL_13235</name>
</gene>
<dbReference type="InterPro" id="IPR036726">
    <property type="entry name" value="GTP1_OBG_dom_sf"/>
</dbReference>
<dbReference type="InterPro" id="IPR006073">
    <property type="entry name" value="GTP-bd"/>
</dbReference>
<evidence type="ECO:0000256" key="1">
    <source>
        <dbReference type="ARBA" id="ARBA00007699"/>
    </source>
</evidence>